<sequence>MDAKTGTCWIIGAGEFTPRGLSRAAEDFVIAADAGLKHLEALGLAPDLLVGDLDSLGKAPDGLPLLRHPVEKDDTDMELALNEGATRGYRRFLLYGGSGGRIDHFLANLQLIAHASREGLTAILVCPDFNAYAVTDDTLRLPGAPKGTLLSVFCLGEDAQGVSLSGLKYPLNNARLTAFHALGVSNAHTGAPVEICVQSGTLLVLDYAPSGIKG</sequence>
<accession>A0A9D1TDD0</accession>
<gene>
    <name evidence="7" type="ORF">IAA64_10940</name>
</gene>
<dbReference type="GO" id="GO:0009229">
    <property type="term" value="P:thiamine diphosphate biosynthetic process"/>
    <property type="evidence" value="ECO:0007669"/>
    <property type="project" value="InterPro"/>
</dbReference>
<evidence type="ECO:0000256" key="5">
    <source>
        <dbReference type="NCBIfam" id="TIGR01378"/>
    </source>
</evidence>
<evidence type="ECO:0000256" key="4">
    <source>
        <dbReference type="ARBA" id="ARBA00022840"/>
    </source>
</evidence>
<feature type="domain" description="Thiamin pyrophosphokinase thiamin-binding" evidence="6">
    <location>
        <begin position="143"/>
        <end position="203"/>
    </location>
</feature>
<dbReference type="InterPro" id="IPR007371">
    <property type="entry name" value="TPK_catalytic"/>
</dbReference>
<dbReference type="InterPro" id="IPR007373">
    <property type="entry name" value="Thiamin_PyroPKinase_B1-bd"/>
</dbReference>
<dbReference type="SUPFAM" id="SSF63862">
    <property type="entry name" value="Thiamin pyrophosphokinase, substrate-binding domain"/>
    <property type="match status" value="1"/>
</dbReference>
<dbReference type="Proteomes" id="UP000886884">
    <property type="component" value="Unassembled WGS sequence"/>
</dbReference>
<dbReference type="GO" id="GO:0005524">
    <property type="term" value="F:ATP binding"/>
    <property type="evidence" value="ECO:0007669"/>
    <property type="project" value="UniProtKB-KW"/>
</dbReference>
<reference evidence="7" key="1">
    <citation type="submission" date="2020-10" db="EMBL/GenBank/DDBJ databases">
        <authorList>
            <person name="Gilroy R."/>
        </authorList>
    </citation>
    <scope>NUCLEOTIDE SEQUENCE</scope>
    <source>
        <strain evidence="7">CHK183-6373</strain>
    </source>
</reference>
<evidence type="ECO:0000313" key="8">
    <source>
        <dbReference type="Proteomes" id="UP000886884"/>
    </source>
</evidence>
<dbReference type="SUPFAM" id="SSF63999">
    <property type="entry name" value="Thiamin pyrophosphokinase, catalytic domain"/>
    <property type="match status" value="1"/>
</dbReference>
<dbReference type="PANTHER" id="PTHR41299:SF1">
    <property type="entry name" value="THIAMINE PYROPHOSPHOKINASE"/>
    <property type="match status" value="1"/>
</dbReference>
<dbReference type="InterPro" id="IPR006282">
    <property type="entry name" value="Thi_PPkinase"/>
</dbReference>
<dbReference type="GO" id="GO:0006772">
    <property type="term" value="P:thiamine metabolic process"/>
    <property type="evidence" value="ECO:0007669"/>
    <property type="project" value="UniProtKB-UniRule"/>
</dbReference>
<dbReference type="GO" id="GO:0016301">
    <property type="term" value="F:kinase activity"/>
    <property type="evidence" value="ECO:0007669"/>
    <property type="project" value="UniProtKB-KW"/>
</dbReference>
<evidence type="ECO:0000256" key="3">
    <source>
        <dbReference type="ARBA" id="ARBA00022777"/>
    </source>
</evidence>
<keyword evidence="4" id="KW-0067">ATP-binding</keyword>
<evidence type="ECO:0000313" key="7">
    <source>
        <dbReference type="EMBL" id="HIV28480.1"/>
    </source>
</evidence>
<comment type="caution">
    <text evidence="7">The sequence shown here is derived from an EMBL/GenBank/DDBJ whole genome shotgun (WGS) entry which is preliminary data.</text>
</comment>
<dbReference type="SMART" id="SM00983">
    <property type="entry name" value="TPK_B1_binding"/>
    <property type="match status" value="1"/>
</dbReference>
<keyword evidence="1 7" id="KW-0808">Transferase</keyword>
<dbReference type="Pfam" id="PF04263">
    <property type="entry name" value="TPK_catalytic"/>
    <property type="match status" value="1"/>
</dbReference>
<keyword evidence="3" id="KW-0418">Kinase</keyword>
<dbReference type="InterPro" id="IPR053149">
    <property type="entry name" value="TPK"/>
</dbReference>
<dbReference type="GO" id="GO:0030975">
    <property type="term" value="F:thiamine binding"/>
    <property type="evidence" value="ECO:0007669"/>
    <property type="project" value="InterPro"/>
</dbReference>
<reference evidence="7" key="2">
    <citation type="journal article" date="2021" name="PeerJ">
        <title>Extensive microbial diversity within the chicken gut microbiome revealed by metagenomics and culture.</title>
        <authorList>
            <person name="Gilroy R."/>
            <person name="Ravi A."/>
            <person name="Getino M."/>
            <person name="Pursley I."/>
            <person name="Horton D.L."/>
            <person name="Alikhan N.F."/>
            <person name="Baker D."/>
            <person name="Gharbi K."/>
            <person name="Hall N."/>
            <person name="Watson M."/>
            <person name="Adriaenssens E.M."/>
            <person name="Foster-Nyarko E."/>
            <person name="Jarju S."/>
            <person name="Secka A."/>
            <person name="Antonio M."/>
            <person name="Oren A."/>
            <person name="Chaudhuri R.R."/>
            <person name="La Ragione R."/>
            <person name="Hildebrand F."/>
            <person name="Pallen M.J."/>
        </authorList>
    </citation>
    <scope>NUCLEOTIDE SEQUENCE</scope>
    <source>
        <strain evidence="7">CHK183-6373</strain>
    </source>
</reference>
<dbReference type="InterPro" id="IPR036371">
    <property type="entry name" value="TPK_B1-bd_sf"/>
</dbReference>
<evidence type="ECO:0000256" key="1">
    <source>
        <dbReference type="ARBA" id="ARBA00022679"/>
    </source>
</evidence>
<keyword evidence="2" id="KW-0547">Nucleotide-binding</keyword>
<dbReference type="Gene3D" id="3.40.50.10240">
    <property type="entry name" value="Thiamin pyrophosphokinase, catalytic domain"/>
    <property type="match status" value="1"/>
</dbReference>
<evidence type="ECO:0000259" key="6">
    <source>
        <dbReference type="SMART" id="SM00983"/>
    </source>
</evidence>
<dbReference type="InterPro" id="IPR036759">
    <property type="entry name" value="TPK_catalytic_sf"/>
</dbReference>
<protein>
    <recommendedName>
        <fullName evidence="5">Thiamine diphosphokinase</fullName>
        <ecNumber evidence="5">2.7.6.2</ecNumber>
    </recommendedName>
</protein>
<dbReference type="GO" id="GO:0004788">
    <property type="term" value="F:thiamine diphosphokinase activity"/>
    <property type="evidence" value="ECO:0007669"/>
    <property type="project" value="UniProtKB-UniRule"/>
</dbReference>
<dbReference type="NCBIfam" id="TIGR01378">
    <property type="entry name" value="thi_PPkinase"/>
    <property type="match status" value="1"/>
</dbReference>
<evidence type="ECO:0000256" key="2">
    <source>
        <dbReference type="ARBA" id="ARBA00022741"/>
    </source>
</evidence>
<proteinExistence type="predicted"/>
<name>A0A9D1TDD0_9FIRM</name>
<dbReference type="AlphaFoldDB" id="A0A9D1TDD0"/>
<dbReference type="Pfam" id="PF04265">
    <property type="entry name" value="TPK_B1_binding"/>
    <property type="match status" value="1"/>
</dbReference>
<organism evidence="7 8">
    <name type="scientific">Candidatus Ornithocaccomicrobium faecavium</name>
    <dbReference type="NCBI Taxonomy" id="2840890"/>
    <lineage>
        <taxon>Bacteria</taxon>
        <taxon>Bacillati</taxon>
        <taxon>Bacillota</taxon>
        <taxon>Clostridia</taxon>
        <taxon>Candidatus Ornithocaccomicrobium</taxon>
    </lineage>
</organism>
<dbReference type="CDD" id="cd07995">
    <property type="entry name" value="TPK"/>
    <property type="match status" value="1"/>
</dbReference>
<dbReference type="EMBL" id="DVOT01000198">
    <property type="protein sequence ID" value="HIV28480.1"/>
    <property type="molecule type" value="Genomic_DNA"/>
</dbReference>
<dbReference type="PANTHER" id="PTHR41299">
    <property type="entry name" value="THIAMINE PYROPHOSPHOKINASE"/>
    <property type="match status" value="1"/>
</dbReference>
<dbReference type="EC" id="2.7.6.2" evidence="5"/>